<keyword evidence="3" id="KW-1185">Reference proteome</keyword>
<dbReference type="VEuPathDB" id="FungiDB:BD410DRAFT_730415"/>
<dbReference type="SUPFAM" id="SSF52540">
    <property type="entry name" value="P-loop containing nucleoside triphosphate hydrolases"/>
    <property type="match status" value="1"/>
</dbReference>
<gene>
    <name evidence="2" type="ORF">BD410DRAFT_730415</name>
</gene>
<dbReference type="Proteomes" id="UP000294933">
    <property type="component" value="Unassembled WGS sequence"/>
</dbReference>
<dbReference type="OrthoDB" id="8954335at2759"/>
<name>A0A4Y7PP24_9AGAM</name>
<dbReference type="CDD" id="cd00882">
    <property type="entry name" value="Ras_like_GTPase"/>
    <property type="match status" value="1"/>
</dbReference>
<dbReference type="InterPro" id="IPR027417">
    <property type="entry name" value="P-loop_NTPase"/>
</dbReference>
<feature type="domain" description="G" evidence="1">
    <location>
        <begin position="1"/>
        <end position="66"/>
    </location>
</feature>
<reference evidence="2 3" key="1">
    <citation type="submission" date="2018-06" db="EMBL/GenBank/DDBJ databases">
        <title>A transcriptomic atlas of mushroom development highlights an independent origin of complex multicellularity.</title>
        <authorList>
            <consortium name="DOE Joint Genome Institute"/>
            <person name="Krizsan K."/>
            <person name="Almasi E."/>
            <person name="Merenyi Z."/>
            <person name="Sahu N."/>
            <person name="Viragh M."/>
            <person name="Koszo T."/>
            <person name="Mondo S."/>
            <person name="Kiss B."/>
            <person name="Balint B."/>
            <person name="Kues U."/>
            <person name="Barry K."/>
            <person name="Hegedus J.C."/>
            <person name="Henrissat B."/>
            <person name="Johnson J."/>
            <person name="Lipzen A."/>
            <person name="Ohm R."/>
            <person name="Nagy I."/>
            <person name="Pangilinan J."/>
            <person name="Yan J."/>
            <person name="Xiong Y."/>
            <person name="Grigoriev I.V."/>
            <person name="Hibbett D.S."/>
            <person name="Nagy L.G."/>
        </authorList>
    </citation>
    <scope>NUCLEOTIDE SEQUENCE [LARGE SCALE GENOMIC DNA]</scope>
    <source>
        <strain evidence="2 3">SZMC22713</strain>
    </source>
</reference>
<accession>A0A4Y7PP24</accession>
<dbReference type="Gene3D" id="3.40.50.300">
    <property type="entry name" value="P-loop containing nucleotide triphosphate hydrolases"/>
    <property type="match status" value="1"/>
</dbReference>
<dbReference type="GO" id="GO:0005525">
    <property type="term" value="F:GTP binding"/>
    <property type="evidence" value="ECO:0007669"/>
    <property type="project" value="InterPro"/>
</dbReference>
<dbReference type="AlphaFoldDB" id="A0A4Y7PP24"/>
<dbReference type="InterPro" id="IPR006073">
    <property type="entry name" value="GTP-bd"/>
</dbReference>
<evidence type="ECO:0000259" key="1">
    <source>
        <dbReference type="Pfam" id="PF01926"/>
    </source>
</evidence>
<dbReference type="Pfam" id="PF01926">
    <property type="entry name" value="MMR_HSR1"/>
    <property type="match status" value="1"/>
</dbReference>
<proteinExistence type="predicted"/>
<dbReference type="EMBL" id="ML170227">
    <property type="protein sequence ID" value="TDL17134.1"/>
    <property type="molecule type" value="Genomic_DNA"/>
</dbReference>
<sequence>MGPTGVGKTTFIRYATDQSVQNIGRSLDSDTAEIQSVKVRHPDRSKNRGIIFVDTPGFDDTNKADIEVLQLLADWLMNAYKRKKCLSGVIYLHRITDNRMAGSSLKNLRMFASLCGDRAIRNVVLGTTMWSKVKQEMGTQRETELHDKHWKSMLARGSKTARFGDSFDSAWKIVDVILECRRADPLLLQEEIVDLHKPLSDTQAGRTMCWSLQKLLTDHKKTVRNLRQEIRCNQGNPAHAQALRTQCNEADEILQEIRKQVRKMKVPIQRRILSIFSFRKSRAVSMINYLHMRR</sequence>
<evidence type="ECO:0000313" key="3">
    <source>
        <dbReference type="Proteomes" id="UP000294933"/>
    </source>
</evidence>
<protein>
    <recommendedName>
        <fullName evidence="1">G domain-containing protein</fullName>
    </recommendedName>
</protein>
<organism evidence="2 3">
    <name type="scientific">Rickenella mellea</name>
    <dbReference type="NCBI Taxonomy" id="50990"/>
    <lineage>
        <taxon>Eukaryota</taxon>
        <taxon>Fungi</taxon>
        <taxon>Dikarya</taxon>
        <taxon>Basidiomycota</taxon>
        <taxon>Agaricomycotina</taxon>
        <taxon>Agaricomycetes</taxon>
        <taxon>Hymenochaetales</taxon>
        <taxon>Rickenellaceae</taxon>
        <taxon>Rickenella</taxon>
    </lineage>
</organism>
<evidence type="ECO:0000313" key="2">
    <source>
        <dbReference type="EMBL" id="TDL17134.1"/>
    </source>
</evidence>
<dbReference type="STRING" id="50990.A0A4Y7PP24"/>